<evidence type="ECO:0000256" key="1">
    <source>
        <dbReference type="SAM" id="MobiDB-lite"/>
    </source>
</evidence>
<dbReference type="EMBL" id="JAKELL010000029">
    <property type="protein sequence ID" value="KAH8990731.1"/>
    <property type="molecule type" value="Genomic_DNA"/>
</dbReference>
<feature type="region of interest" description="Disordered" evidence="1">
    <location>
        <begin position="236"/>
        <end position="288"/>
    </location>
</feature>
<keyword evidence="2" id="KW-1133">Transmembrane helix</keyword>
<name>A0AAD4QD88_9AGAM</name>
<feature type="transmembrane region" description="Helical" evidence="2">
    <location>
        <begin position="90"/>
        <end position="112"/>
    </location>
</feature>
<feature type="transmembrane region" description="Helical" evidence="2">
    <location>
        <begin position="25"/>
        <end position="47"/>
    </location>
</feature>
<feature type="compositionally biased region" description="Basic and acidic residues" evidence="1">
    <location>
        <begin position="263"/>
        <end position="288"/>
    </location>
</feature>
<evidence type="ECO:0000313" key="3">
    <source>
        <dbReference type="EMBL" id="KAH8990731.1"/>
    </source>
</evidence>
<organism evidence="3 4">
    <name type="scientific">Lactarius akahatsu</name>
    <dbReference type="NCBI Taxonomy" id="416441"/>
    <lineage>
        <taxon>Eukaryota</taxon>
        <taxon>Fungi</taxon>
        <taxon>Dikarya</taxon>
        <taxon>Basidiomycota</taxon>
        <taxon>Agaricomycotina</taxon>
        <taxon>Agaricomycetes</taxon>
        <taxon>Russulales</taxon>
        <taxon>Russulaceae</taxon>
        <taxon>Lactarius</taxon>
    </lineage>
</organism>
<proteinExistence type="predicted"/>
<reference evidence="3" key="1">
    <citation type="submission" date="2022-01" db="EMBL/GenBank/DDBJ databases">
        <title>Comparative genomics reveals a dynamic genome evolution in the ectomycorrhizal milk-cap (Lactarius) mushrooms.</title>
        <authorList>
            <consortium name="DOE Joint Genome Institute"/>
            <person name="Lebreton A."/>
            <person name="Tang N."/>
            <person name="Kuo A."/>
            <person name="LaButti K."/>
            <person name="Drula E."/>
            <person name="Barry K."/>
            <person name="Clum A."/>
            <person name="Lipzen A."/>
            <person name="Mousain D."/>
            <person name="Ng V."/>
            <person name="Wang R."/>
            <person name="Wang X."/>
            <person name="Dai Y."/>
            <person name="Henrissat B."/>
            <person name="Grigoriev I.V."/>
            <person name="Guerin-Laguette A."/>
            <person name="Yu F."/>
            <person name="Martin F.M."/>
        </authorList>
    </citation>
    <scope>NUCLEOTIDE SEQUENCE</scope>
    <source>
        <strain evidence="3">QP</strain>
    </source>
</reference>
<keyword evidence="2" id="KW-0812">Transmembrane</keyword>
<evidence type="ECO:0000256" key="2">
    <source>
        <dbReference type="SAM" id="Phobius"/>
    </source>
</evidence>
<feature type="compositionally biased region" description="Pro residues" evidence="1">
    <location>
        <begin position="243"/>
        <end position="252"/>
    </location>
</feature>
<evidence type="ECO:0000313" key="4">
    <source>
        <dbReference type="Proteomes" id="UP001201163"/>
    </source>
</evidence>
<feature type="transmembrane region" description="Helical" evidence="2">
    <location>
        <begin position="173"/>
        <end position="194"/>
    </location>
</feature>
<sequence length="288" mass="31508">MSNAADHPAPYAYVNRVTKQSLRSAVLPLASLGAIWTLISAISLFQELSTDRAQHEKRLATFAIVLGSLYTGTCAIFIFGIAAAVTRRLALIRIFSFLAIAATVIVIAAGLLRTIVHFMLKNDLISECTELAQGADVVFRWGIWSADPRDNLTRDEAAKFCKRAWNHDSFSEIAWLIGEIALMSLFSVIAFSYAQQESALVSGARRERLPASYAPAYGAGPGYAAADESNLNLPEVQYNQSYAPPPGPPPPFDRSLPAYGGDENDKKDLDPVKTVDDPFADFEDHPRR</sequence>
<keyword evidence="4" id="KW-1185">Reference proteome</keyword>
<dbReference type="Proteomes" id="UP001201163">
    <property type="component" value="Unassembled WGS sequence"/>
</dbReference>
<gene>
    <name evidence="3" type="ORF">EDB92DRAFT_1862909</name>
</gene>
<feature type="transmembrane region" description="Helical" evidence="2">
    <location>
        <begin position="59"/>
        <end position="84"/>
    </location>
</feature>
<protein>
    <submittedName>
        <fullName evidence="3">Uncharacterized protein</fullName>
    </submittedName>
</protein>
<dbReference type="AlphaFoldDB" id="A0AAD4QD88"/>
<comment type="caution">
    <text evidence="3">The sequence shown here is derived from an EMBL/GenBank/DDBJ whole genome shotgun (WGS) entry which is preliminary data.</text>
</comment>
<accession>A0AAD4QD88</accession>
<keyword evidence="2" id="KW-0472">Membrane</keyword>